<keyword evidence="4" id="KW-1185">Reference proteome</keyword>
<dbReference type="EMBL" id="WUTW01000008">
    <property type="protein sequence ID" value="MXQ67797.1"/>
    <property type="molecule type" value="Genomic_DNA"/>
</dbReference>
<comment type="caution">
    <text evidence="3">The sequence shown here is derived from an EMBL/GenBank/DDBJ whole genome shotgun (WGS) entry which is preliminary data.</text>
</comment>
<feature type="transmembrane region" description="Helical" evidence="2">
    <location>
        <begin position="6"/>
        <end position="30"/>
    </location>
</feature>
<reference evidence="3 4" key="1">
    <citation type="submission" date="2019-12" db="EMBL/GenBank/DDBJ databases">
        <title>Nocardia macrotermitis sp. nov. and Nocardia aurantia sp. nov., isolated from the gut of the fungus growing-termite Macrotermes natalensis.</title>
        <authorList>
            <person name="Christine B."/>
            <person name="Rene B."/>
        </authorList>
    </citation>
    <scope>NUCLEOTIDE SEQUENCE [LARGE SCALE GENOMIC DNA]</scope>
    <source>
        <strain evidence="3 4">DSM 102126</strain>
    </source>
</reference>
<dbReference type="Proteomes" id="UP000431901">
    <property type="component" value="Unassembled WGS sequence"/>
</dbReference>
<keyword evidence="2" id="KW-0812">Transmembrane</keyword>
<protein>
    <submittedName>
        <fullName evidence="3">Uncharacterized protein</fullName>
    </submittedName>
</protein>
<organism evidence="3 4">
    <name type="scientific">Actinomadura rayongensis</name>
    <dbReference type="NCBI Taxonomy" id="1429076"/>
    <lineage>
        <taxon>Bacteria</taxon>
        <taxon>Bacillati</taxon>
        <taxon>Actinomycetota</taxon>
        <taxon>Actinomycetes</taxon>
        <taxon>Streptosporangiales</taxon>
        <taxon>Thermomonosporaceae</taxon>
        <taxon>Actinomadura</taxon>
    </lineage>
</organism>
<evidence type="ECO:0000313" key="4">
    <source>
        <dbReference type="Proteomes" id="UP000431901"/>
    </source>
</evidence>
<dbReference type="AlphaFoldDB" id="A0A6I4WC76"/>
<gene>
    <name evidence="3" type="ORF">GQ466_27635</name>
</gene>
<keyword evidence="2" id="KW-0472">Membrane</keyword>
<keyword evidence="2" id="KW-1133">Transmembrane helix</keyword>
<dbReference type="OrthoDB" id="3482984at2"/>
<dbReference type="RefSeq" id="WP_161105971.1">
    <property type="nucleotide sequence ID" value="NZ_JBHLYI010000011.1"/>
</dbReference>
<evidence type="ECO:0000313" key="3">
    <source>
        <dbReference type="EMBL" id="MXQ67797.1"/>
    </source>
</evidence>
<proteinExistence type="predicted"/>
<accession>A0A6I4WC76</accession>
<feature type="region of interest" description="Disordered" evidence="1">
    <location>
        <begin position="50"/>
        <end position="76"/>
    </location>
</feature>
<evidence type="ECO:0000256" key="1">
    <source>
        <dbReference type="SAM" id="MobiDB-lite"/>
    </source>
</evidence>
<name>A0A6I4WC76_9ACTN</name>
<feature type="compositionally biased region" description="Basic and acidic residues" evidence="1">
    <location>
        <begin position="50"/>
        <end position="59"/>
    </location>
</feature>
<evidence type="ECO:0000256" key="2">
    <source>
        <dbReference type="SAM" id="Phobius"/>
    </source>
</evidence>
<sequence length="76" mass="8404">MTDVGWSGLAVALGFAGVAVLAYCSFRVYLGVRRFGRELERTRAKLAPKHRELRGELHRLQRSHAPQDPGDGVRSG</sequence>